<dbReference type="EMBL" id="ML978070">
    <property type="protein sequence ID" value="KAF2014237.1"/>
    <property type="molecule type" value="Genomic_DNA"/>
</dbReference>
<feature type="compositionally biased region" description="Basic and acidic residues" evidence="1">
    <location>
        <begin position="1"/>
        <end position="12"/>
    </location>
</feature>
<dbReference type="Proteomes" id="UP000799778">
    <property type="component" value="Unassembled WGS sequence"/>
</dbReference>
<dbReference type="GeneID" id="54283355"/>
<reference evidence="2" key="1">
    <citation type="journal article" date="2020" name="Stud. Mycol.">
        <title>101 Dothideomycetes genomes: a test case for predicting lifestyles and emergence of pathogens.</title>
        <authorList>
            <person name="Haridas S."/>
            <person name="Albert R."/>
            <person name="Binder M."/>
            <person name="Bloem J."/>
            <person name="Labutti K."/>
            <person name="Salamov A."/>
            <person name="Andreopoulos B."/>
            <person name="Baker S."/>
            <person name="Barry K."/>
            <person name="Bills G."/>
            <person name="Bluhm B."/>
            <person name="Cannon C."/>
            <person name="Castanera R."/>
            <person name="Culley D."/>
            <person name="Daum C."/>
            <person name="Ezra D."/>
            <person name="Gonzalez J."/>
            <person name="Henrissat B."/>
            <person name="Kuo A."/>
            <person name="Liang C."/>
            <person name="Lipzen A."/>
            <person name="Lutzoni F."/>
            <person name="Magnuson J."/>
            <person name="Mondo S."/>
            <person name="Nolan M."/>
            <person name="Ohm R."/>
            <person name="Pangilinan J."/>
            <person name="Park H.-J."/>
            <person name="Ramirez L."/>
            <person name="Alfaro M."/>
            <person name="Sun H."/>
            <person name="Tritt A."/>
            <person name="Yoshinaga Y."/>
            <person name="Zwiers L.-H."/>
            <person name="Turgeon B."/>
            <person name="Goodwin S."/>
            <person name="Spatafora J."/>
            <person name="Crous P."/>
            <person name="Grigoriev I."/>
        </authorList>
    </citation>
    <scope>NUCLEOTIDE SEQUENCE</scope>
    <source>
        <strain evidence="2">CBS 175.79</strain>
    </source>
</reference>
<accession>A0A6A5XN10</accession>
<feature type="compositionally biased region" description="Basic and acidic residues" evidence="1">
    <location>
        <begin position="219"/>
        <end position="238"/>
    </location>
</feature>
<dbReference type="RefSeq" id="XP_033382576.1">
    <property type="nucleotide sequence ID" value="XM_033525958.1"/>
</dbReference>
<proteinExistence type="predicted"/>
<evidence type="ECO:0000313" key="2">
    <source>
        <dbReference type="EMBL" id="KAF2014237.1"/>
    </source>
</evidence>
<feature type="region of interest" description="Disordered" evidence="1">
    <location>
        <begin position="142"/>
        <end position="244"/>
    </location>
</feature>
<sequence length="318" mass="34449">MADSRRETDSHEPNVVSEALAHVKTEPETEIPGTEQAEVYIKTEPLSDAGSDRASETQGWLDRPIFDGLRLLLSKEASDAEKTAAGRAVKKRVDNCNKMWSKAGKPACWCDGPHPAEMCLPGQEFEEYRHLRGVGDRLWKASQAAKRAAEPAEGAAEPRRGSPVPSTQGGTEVSDAGTARSSGKRSRCNHCGKWHAGGTNSCRSRAPSEGPRGANPRNVTEDFPRLENRARETSRLREGQSVLGARTEDVEFGARGLDALLGAMERAGPNNHRAQDGFLRIIEHLGGGGKRPAEDDEDDAPGSSKRSKRGGDPRRGRK</sequence>
<organism evidence="2 3">
    <name type="scientific">Aaosphaeria arxii CBS 175.79</name>
    <dbReference type="NCBI Taxonomy" id="1450172"/>
    <lineage>
        <taxon>Eukaryota</taxon>
        <taxon>Fungi</taxon>
        <taxon>Dikarya</taxon>
        <taxon>Ascomycota</taxon>
        <taxon>Pezizomycotina</taxon>
        <taxon>Dothideomycetes</taxon>
        <taxon>Pleosporomycetidae</taxon>
        <taxon>Pleosporales</taxon>
        <taxon>Pleosporales incertae sedis</taxon>
        <taxon>Aaosphaeria</taxon>
    </lineage>
</organism>
<feature type="region of interest" description="Disordered" evidence="1">
    <location>
        <begin position="283"/>
        <end position="318"/>
    </location>
</feature>
<protein>
    <submittedName>
        <fullName evidence="2">Uncharacterized protein</fullName>
    </submittedName>
</protein>
<feature type="compositionally biased region" description="Basic residues" evidence="1">
    <location>
        <begin position="182"/>
        <end position="193"/>
    </location>
</feature>
<dbReference type="AlphaFoldDB" id="A0A6A5XN10"/>
<feature type="region of interest" description="Disordered" evidence="1">
    <location>
        <begin position="1"/>
        <end position="38"/>
    </location>
</feature>
<feature type="compositionally biased region" description="Basic and acidic residues" evidence="1">
    <location>
        <begin position="309"/>
        <end position="318"/>
    </location>
</feature>
<gene>
    <name evidence="2" type="ORF">BU24DRAFT_409997</name>
</gene>
<evidence type="ECO:0000256" key="1">
    <source>
        <dbReference type="SAM" id="MobiDB-lite"/>
    </source>
</evidence>
<evidence type="ECO:0000313" key="3">
    <source>
        <dbReference type="Proteomes" id="UP000799778"/>
    </source>
</evidence>
<keyword evidence="3" id="KW-1185">Reference proteome</keyword>
<name>A0A6A5XN10_9PLEO</name>